<dbReference type="AlphaFoldDB" id="A0A7I9V804"/>
<organism evidence="2 3">
    <name type="scientific">Gordonia spumicola</name>
    <dbReference type="NCBI Taxonomy" id="589161"/>
    <lineage>
        <taxon>Bacteria</taxon>
        <taxon>Bacillati</taxon>
        <taxon>Actinomycetota</taxon>
        <taxon>Actinomycetes</taxon>
        <taxon>Mycobacteriales</taxon>
        <taxon>Gordoniaceae</taxon>
        <taxon>Gordonia</taxon>
    </lineage>
</organism>
<evidence type="ECO:0000313" key="2">
    <source>
        <dbReference type="EMBL" id="GEE01516.1"/>
    </source>
</evidence>
<dbReference type="Proteomes" id="UP000444960">
    <property type="component" value="Unassembled WGS sequence"/>
</dbReference>
<dbReference type="EMBL" id="BJOV01000003">
    <property type="protein sequence ID" value="GEE01516.1"/>
    <property type="molecule type" value="Genomic_DNA"/>
</dbReference>
<accession>A0A7I9V804</accession>
<keyword evidence="1" id="KW-0732">Signal</keyword>
<comment type="caution">
    <text evidence="2">The sequence shown here is derived from an EMBL/GenBank/DDBJ whole genome shotgun (WGS) entry which is preliminary data.</text>
</comment>
<proteinExistence type="predicted"/>
<gene>
    <name evidence="2" type="ORF">nbrc107696_19620</name>
</gene>
<sequence>MVKSRAMMSALAVVVATVGVSTPTAGTATAAPHSFARVMNDSKNGVAIEIDNRGTGLAEQRCTALIWRGDHVDELKRNLSFPTSLLNTSGKLVDAPMSGRRDFLDAKENSVAKGFFWATDADGDTKTDLSIIVNAPDDRPYRAPLSDYTGLVRCSNADGGTDGALGDAVFTLDLHPFDTWVTAQTLESSWGSLEGLGGSLGG</sequence>
<keyword evidence="3" id="KW-1185">Reference proteome</keyword>
<feature type="chain" id="PRO_5029506355" evidence="1">
    <location>
        <begin position="31"/>
        <end position="202"/>
    </location>
</feature>
<name>A0A7I9V804_9ACTN</name>
<reference evidence="3" key="1">
    <citation type="submission" date="2019-06" db="EMBL/GenBank/DDBJ databases">
        <title>Gordonia isolated from sludge of a wastewater treatment plant.</title>
        <authorList>
            <person name="Tamura T."/>
            <person name="Aoyama K."/>
            <person name="Kang Y."/>
            <person name="Saito S."/>
            <person name="Akiyama N."/>
            <person name="Yazawa K."/>
            <person name="Gonoi T."/>
            <person name="Mikami Y."/>
        </authorList>
    </citation>
    <scope>NUCLEOTIDE SEQUENCE [LARGE SCALE GENOMIC DNA]</scope>
    <source>
        <strain evidence="3">NBRC 107696</strain>
    </source>
</reference>
<evidence type="ECO:0000256" key="1">
    <source>
        <dbReference type="SAM" id="SignalP"/>
    </source>
</evidence>
<protein>
    <submittedName>
        <fullName evidence="2">Uncharacterized protein</fullName>
    </submittedName>
</protein>
<evidence type="ECO:0000313" key="3">
    <source>
        <dbReference type="Proteomes" id="UP000444960"/>
    </source>
</evidence>
<feature type="signal peptide" evidence="1">
    <location>
        <begin position="1"/>
        <end position="30"/>
    </location>
</feature>